<protein>
    <submittedName>
        <fullName evidence="2">DUF1553 domain-containing protein</fullName>
    </submittedName>
</protein>
<dbReference type="Pfam" id="PF07587">
    <property type="entry name" value="PSD1"/>
    <property type="match status" value="1"/>
</dbReference>
<comment type="caution">
    <text evidence="2">The sequence shown here is derived from an EMBL/GenBank/DDBJ whole genome shotgun (WGS) entry which is preliminary data.</text>
</comment>
<name>A0A432MK91_9BACT</name>
<dbReference type="InterPro" id="IPR022655">
    <property type="entry name" value="DUF1553"/>
</dbReference>
<gene>
    <name evidence="2" type="ORF">TsocGM_10745</name>
</gene>
<feature type="domain" description="DUF1553" evidence="1">
    <location>
        <begin position="35"/>
        <end position="100"/>
    </location>
</feature>
<evidence type="ECO:0000259" key="1">
    <source>
        <dbReference type="Pfam" id="PF07587"/>
    </source>
</evidence>
<dbReference type="AlphaFoldDB" id="A0A432MK91"/>
<dbReference type="Proteomes" id="UP000280296">
    <property type="component" value="Unassembled WGS sequence"/>
</dbReference>
<keyword evidence="3" id="KW-1185">Reference proteome</keyword>
<dbReference type="PANTHER" id="PTHR35889:SF3">
    <property type="entry name" value="F-BOX DOMAIN-CONTAINING PROTEIN"/>
    <property type="match status" value="1"/>
</dbReference>
<dbReference type="PANTHER" id="PTHR35889">
    <property type="entry name" value="CYCLOINULO-OLIGOSACCHARIDE FRUCTANOTRANSFERASE-RELATED"/>
    <property type="match status" value="1"/>
</dbReference>
<proteinExistence type="predicted"/>
<evidence type="ECO:0000313" key="3">
    <source>
        <dbReference type="Proteomes" id="UP000280296"/>
    </source>
</evidence>
<accession>A0A432MK91</accession>
<reference evidence="2 3" key="1">
    <citation type="submission" date="2018-12" db="EMBL/GenBank/DDBJ databases">
        <authorList>
            <person name="Toschakov S.V."/>
        </authorList>
    </citation>
    <scope>NUCLEOTIDE SEQUENCE [LARGE SCALE GENOMIC DNA]</scope>
    <source>
        <strain evidence="2 3">GM2012</strain>
    </source>
</reference>
<dbReference type="EMBL" id="RYZH01000018">
    <property type="protein sequence ID" value="RUL87659.1"/>
    <property type="molecule type" value="Genomic_DNA"/>
</dbReference>
<sequence>MLAIVAVTQSTTKVPPLPSKLSTGPTPISALFATEPESTHPLQSLILMNSRFAIDRAKALAGRLFAEEPSDETARIDLAYRLLLAREPNDRELEQAMAFLDGQAELLLERSDGDPPLASPSPIPAKVEPAEAAAWVDFALAMLNRNEFLYVP</sequence>
<reference evidence="2 3" key="2">
    <citation type="submission" date="2019-01" db="EMBL/GenBank/DDBJ databases">
        <title>Tautonia sociabilis, a novel thermotolerant planctomycete of Isosphaeraceae family, isolated from a 4000 m deep subterranean habitat.</title>
        <authorList>
            <person name="Kovaleva O.L."/>
            <person name="Elcheninov A.G."/>
            <person name="Van Heerden E."/>
            <person name="Toshchakov S.V."/>
            <person name="Novikov A."/>
            <person name="Bonch-Osmolovskaya E.A."/>
            <person name="Kublanov I.V."/>
        </authorList>
    </citation>
    <scope>NUCLEOTIDE SEQUENCE [LARGE SCALE GENOMIC DNA]</scope>
    <source>
        <strain evidence="2 3">GM2012</strain>
    </source>
</reference>
<evidence type="ECO:0000313" key="2">
    <source>
        <dbReference type="EMBL" id="RUL87659.1"/>
    </source>
</evidence>
<organism evidence="2 3">
    <name type="scientific">Tautonia sociabilis</name>
    <dbReference type="NCBI Taxonomy" id="2080755"/>
    <lineage>
        <taxon>Bacteria</taxon>
        <taxon>Pseudomonadati</taxon>
        <taxon>Planctomycetota</taxon>
        <taxon>Planctomycetia</taxon>
        <taxon>Isosphaerales</taxon>
        <taxon>Isosphaeraceae</taxon>
        <taxon>Tautonia</taxon>
    </lineage>
</organism>